<gene>
    <name evidence="4" type="ORF">BASA50_008285</name>
</gene>
<keyword evidence="2" id="KW-0442">Lipid degradation</keyword>
<comment type="caution">
    <text evidence="4">The sequence shown here is derived from an EMBL/GenBank/DDBJ whole genome shotgun (WGS) entry which is preliminary data.</text>
</comment>
<dbReference type="InterPro" id="IPR006693">
    <property type="entry name" value="AB_hydrolase_lipase"/>
</dbReference>
<evidence type="ECO:0000256" key="1">
    <source>
        <dbReference type="ARBA" id="ARBA00010701"/>
    </source>
</evidence>
<dbReference type="EMBL" id="JAFCIX010000390">
    <property type="protein sequence ID" value="KAH6592139.1"/>
    <property type="molecule type" value="Genomic_DNA"/>
</dbReference>
<evidence type="ECO:0000259" key="3">
    <source>
        <dbReference type="Pfam" id="PF04083"/>
    </source>
</evidence>
<evidence type="ECO:0000313" key="5">
    <source>
        <dbReference type="Proteomes" id="UP001648503"/>
    </source>
</evidence>
<comment type="similarity">
    <text evidence="1 2">Belongs to the AB hydrolase superfamily. Lipase family.</text>
</comment>
<dbReference type="PIRSF" id="PIRSF000862">
    <property type="entry name" value="Steryl_ester_lip"/>
    <property type="match status" value="1"/>
</dbReference>
<evidence type="ECO:0000313" key="4">
    <source>
        <dbReference type="EMBL" id="KAH6592139.1"/>
    </source>
</evidence>
<proteinExistence type="inferred from homology"/>
<feature type="domain" description="Partial AB-hydrolase lipase" evidence="3">
    <location>
        <begin position="40"/>
        <end position="105"/>
    </location>
</feature>
<dbReference type="InterPro" id="IPR025483">
    <property type="entry name" value="Lipase_euk"/>
</dbReference>
<dbReference type="Pfam" id="PF04083">
    <property type="entry name" value="Abhydro_lipase"/>
    <property type="match status" value="1"/>
</dbReference>
<name>A0ABQ8F4Q7_9FUNG</name>
<organism evidence="4 5">
    <name type="scientific">Batrachochytrium salamandrivorans</name>
    <dbReference type="NCBI Taxonomy" id="1357716"/>
    <lineage>
        <taxon>Eukaryota</taxon>
        <taxon>Fungi</taxon>
        <taxon>Fungi incertae sedis</taxon>
        <taxon>Chytridiomycota</taxon>
        <taxon>Chytridiomycota incertae sedis</taxon>
        <taxon>Chytridiomycetes</taxon>
        <taxon>Rhizophydiales</taxon>
        <taxon>Rhizophydiales incertae sedis</taxon>
        <taxon>Batrachochytrium</taxon>
    </lineage>
</organism>
<reference evidence="4 5" key="1">
    <citation type="submission" date="2021-02" db="EMBL/GenBank/DDBJ databases">
        <title>Variation within the Batrachochytrium salamandrivorans European outbreak.</title>
        <authorList>
            <person name="Kelly M."/>
            <person name="Pasmans F."/>
            <person name="Shea T.P."/>
            <person name="Munoz J.F."/>
            <person name="Carranza S."/>
            <person name="Cuomo C.A."/>
            <person name="Martel A."/>
        </authorList>
    </citation>
    <scope>NUCLEOTIDE SEQUENCE [LARGE SCALE GENOMIC DNA]</scope>
    <source>
        <strain evidence="4 5">AMFP18/2</strain>
    </source>
</reference>
<dbReference type="InterPro" id="IPR029058">
    <property type="entry name" value="AB_hydrolase_fold"/>
</dbReference>
<evidence type="ECO:0000256" key="2">
    <source>
        <dbReference type="PIRNR" id="PIRNR000862"/>
    </source>
</evidence>
<dbReference type="PANTHER" id="PTHR11005">
    <property type="entry name" value="LYSOSOMAL ACID LIPASE-RELATED"/>
    <property type="match status" value="1"/>
</dbReference>
<sequence length="410" mass="46263">MQLNSQLLASYTECQGTNGIYQNKDEVDVLKDLAKLRSAKDLIQYWGYPCEEHVAITADGYMLGLQRIPNRRRDSVCHTTSMPCNRASVILWHGLAISSDVFVCNVTPKLNLALVLADAGYDVWLGNTRGNRYSRGHQTLDLSKRSDSLTYWDFSIDELASFDITAAVDYVLSVTGHQQVSYIGFSQGAAQAFAALAVNNELNGKIRIFVALAPALKPQPIQSKAVMGIVRTLGPSFLFNILGNKAFLPIANHFHALLPSSVYAFIVQTALQSLFGWKCDRFGPYTRRVALYSRIFSDTSVKLVAHWFQIIHRRQFKPFQENKSMYIVHTSIDPSKTTQYYPTKHIETNMHLFCGGNDNISDMAHMIKHLPSHTRIHTIPNYEHMDFIWAIDARKLVWEPVLDLLKGGCC</sequence>
<accession>A0ABQ8F4Q7</accession>
<dbReference type="Proteomes" id="UP001648503">
    <property type="component" value="Unassembled WGS sequence"/>
</dbReference>
<keyword evidence="2" id="KW-0378">Hydrolase</keyword>
<dbReference type="Gene3D" id="3.40.50.1820">
    <property type="entry name" value="alpha/beta hydrolase"/>
    <property type="match status" value="1"/>
</dbReference>
<protein>
    <recommendedName>
        <fullName evidence="2">Lipase</fullName>
    </recommendedName>
</protein>
<dbReference type="SUPFAM" id="SSF53474">
    <property type="entry name" value="alpha/beta-Hydrolases"/>
    <property type="match status" value="1"/>
</dbReference>
<keyword evidence="2" id="KW-0443">Lipid metabolism</keyword>
<keyword evidence="5" id="KW-1185">Reference proteome</keyword>